<dbReference type="Gene3D" id="3.40.50.2300">
    <property type="match status" value="1"/>
</dbReference>
<dbReference type="SMART" id="SM00862">
    <property type="entry name" value="Trans_reg_C"/>
    <property type="match status" value="1"/>
</dbReference>
<dbReference type="GO" id="GO:0006355">
    <property type="term" value="P:regulation of DNA-templated transcription"/>
    <property type="evidence" value="ECO:0007669"/>
    <property type="project" value="InterPro"/>
</dbReference>
<dbReference type="HOGENOM" id="CLU_000445_30_3_10"/>
<evidence type="ECO:0000256" key="5">
    <source>
        <dbReference type="ARBA" id="ARBA00023163"/>
    </source>
</evidence>
<evidence type="ECO:0000256" key="4">
    <source>
        <dbReference type="ARBA" id="ARBA00023125"/>
    </source>
</evidence>
<dbReference type="CDD" id="cd17574">
    <property type="entry name" value="REC_OmpR"/>
    <property type="match status" value="1"/>
</dbReference>
<comment type="caution">
    <text evidence="10">The sequence shown here is derived from an EMBL/GenBank/DDBJ whole genome shotgun (WGS) entry which is preliminary data.</text>
</comment>
<dbReference type="Proteomes" id="UP000003416">
    <property type="component" value="Unassembled WGS sequence"/>
</dbReference>
<protein>
    <submittedName>
        <fullName evidence="10">Putative transcriptional regulatory protein RprY</fullName>
    </submittedName>
</protein>
<dbReference type="AlphaFoldDB" id="F3PV35"/>
<dbReference type="InterPro" id="IPR001789">
    <property type="entry name" value="Sig_transdc_resp-reg_receiver"/>
</dbReference>
<gene>
    <name evidence="10" type="ORF">HMPREF9446_02609</name>
</gene>
<dbReference type="GO" id="GO:0000976">
    <property type="term" value="F:transcription cis-regulatory region binding"/>
    <property type="evidence" value="ECO:0007669"/>
    <property type="project" value="TreeGrafter"/>
</dbReference>
<reference evidence="10 11" key="1">
    <citation type="submission" date="2011-02" db="EMBL/GenBank/DDBJ databases">
        <authorList>
            <person name="Weinstock G."/>
            <person name="Sodergren E."/>
            <person name="Clifton S."/>
            <person name="Fulton L."/>
            <person name="Fulton B."/>
            <person name="Courtney L."/>
            <person name="Fronick C."/>
            <person name="Harrison M."/>
            <person name="Strong C."/>
            <person name="Farmer C."/>
            <person name="Delahaunty K."/>
            <person name="Markovic C."/>
            <person name="Hall O."/>
            <person name="Minx P."/>
            <person name="Tomlinson C."/>
            <person name="Mitreva M."/>
            <person name="Hou S."/>
            <person name="Chen J."/>
            <person name="Wollam A."/>
            <person name="Pepin K.H."/>
            <person name="Johnson M."/>
            <person name="Bhonagiri V."/>
            <person name="Zhang X."/>
            <person name="Suruliraj S."/>
            <person name="Warren W."/>
            <person name="Chinwalla A."/>
            <person name="Mardis E.R."/>
            <person name="Wilson R.K."/>
        </authorList>
    </citation>
    <scope>NUCLEOTIDE SEQUENCE [LARGE SCALE GENOMIC DNA]</scope>
    <source>
        <strain evidence="10 11">YIT 12057</strain>
    </source>
</reference>
<dbReference type="Pfam" id="PF00072">
    <property type="entry name" value="Response_reg"/>
    <property type="match status" value="1"/>
</dbReference>
<dbReference type="RefSeq" id="WP_009125860.1">
    <property type="nucleotide sequence ID" value="NZ_GL882654.1"/>
</dbReference>
<dbReference type="GO" id="GO:0005829">
    <property type="term" value="C:cytosol"/>
    <property type="evidence" value="ECO:0007669"/>
    <property type="project" value="TreeGrafter"/>
</dbReference>
<evidence type="ECO:0000313" key="10">
    <source>
        <dbReference type="EMBL" id="EGF55622.1"/>
    </source>
</evidence>
<proteinExistence type="predicted"/>
<dbReference type="SMART" id="SM00448">
    <property type="entry name" value="REC"/>
    <property type="match status" value="1"/>
</dbReference>
<dbReference type="Gene3D" id="6.10.250.690">
    <property type="match status" value="1"/>
</dbReference>
<evidence type="ECO:0000256" key="2">
    <source>
        <dbReference type="ARBA" id="ARBA00023012"/>
    </source>
</evidence>
<name>F3PV35_9BACE</name>
<dbReference type="Gene3D" id="1.10.10.10">
    <property type="entry name" value="Winged helix-like DNA-binding domain superfamily/Winged helix DNA-binding domain"/>
    <property type="match status" value="1"/>
</dbReference>
<dbReference type="InterPro" id="IPR001867">
    <property type="entry name" value="OmpR/PhoB-type_DNA-bd"/>
</dbReference>
<evidence type="ECO:0000256" key="6">
    <source>
        <dbReference type="PROSITE-ProRule" id="PRU00169"/>
    </source>
</evidence>
<dbReference type="CDD" id="cd00383">
    <property type="entry name" value="trans_reg_C"/>
    <property type="match status" value="1"/>
</dbReference>
<dbReference type="PROSITE" id="PS51755">
    <property type="entry name" value="OMPR_PHOB"/>
    <property type="match status" value="1"/>
</dbReference>
<accession>F3PV35</accession>
<evidence type="ECO:0000259" key="9">
    <source>
        <dbReference type="PROSITE" id="PS51755"/>
    </source>
</evidence>
<keyword evidence="5" id="KW-0804">Transcription</keyword>
<evidence type="ECO:0000259" key="8">
    <source>
        <dbReference type="PROSITE" id="PS50110"/>
    </source>
</evidence>
<dbReference type="GeneID" id="86050104"/>
<dbReference type="SUPFAM" id="SSF46894">
    <property type="entry name" value="C-terminal effector domain of the bipartite response regulators"/>
    <property type="match status" value="1"/>
</dbReference>
<organism evidence="10 11">
    <name type="scientific">Bacteroides fluxus YIT 12057</name>
    <dbReference type="NCBI Taxonomy" id="763034"/>
    <lineage>
        <taxon>Bacteria</taxon>
        <taxon>Pseudomonadati</taxon>
        <taxon>Bacteroidota</taxon>
        <taxon>Bacteroidia</taxon>
        <taxon>Bacteroidales</taxon>
        <taxon>Bacteroidaceae</taxon>
        <taxon>Bacteroides</taxon>
    </lineage>
</organism>
<keyword evidence="2" id="KW-0902">Two-component regulatory system</keyword>
<keyword evidence="1 6" id="KW-0597">Phosphoprotein</keyword>
<dbReference type="GO" id="GO:0032993">
    <property type="term" value="C:protein-DNA complex"/>
    <property type="evidence" value="ECO:0007669"/>
    <property type="project" value="TreeGrafter"/>
</dbReference>
<dbReference type="PANTHER" id="PTHR48111:SF40">
    <property type="entry name" value="PHOSPHATE REGULON TRANSCRIPTIONAL REGULATORY PROTEIN PHOB"/>
    <property type="match status" value="1"/>
</dbReference>
<dbReference type="STRING" id="763034.HMPREF9446_02609"/>
<feature type="DNA-binding region" description="OmpR/PhoB-type" evidence="7">
    <location>
        <begin position="133"/>
        <end position="238"/>
    </location>
</feature>
<dbReference type="PANTHER" id="PTHR48111">
    <property type="entry name" value="REGULATOR OF RPOS"/>
    <property type="match status" value="1"/>
</dbReference>
<dbReference type="InterPro" id="IPR016032">
    <property type="entry name" value="Sig_transdc_resp-reg_C-effctor"/>
</dbReference>
<dbReference type="Pfam" id="PF00486">
    <property type="entry name" value="Trans_reg_C"/>
    <property type="match status" value="1"/>
</dbReference>
<keyword evidence="3" id="KW-0805">Transcription regulation</keyword>
<feature type="domain" description="OmpR/PhoB-type" evidence="9">
    <location>
        <begin position="133"/>
        <end position="238"/>
    </location>
</feature>
<dbReference type="eggNOG" id="COG0745">
    <property type="taxonomic scope" value="Bacteria"/>
</dbReference>
<dbReference type="PROSITE" id="PS50110">
    <property type="entry name" value="RESPONSE_REGULATORY"/>
    <property type="match status" value="1"/>
</dbReference>
<dbReference type="SUPFAM" id="SSF52172">
    <property type="entry name" value="CheY-like"/>
    <property type="match status" value="1"/>
</dbReference>
<dbReference type="EMBL" id="AFBN01000057">
    <property type="protein sequence ID" value="EGF55622.1"/>
    <property type="molecule type" value="Genomic_DNA"/>
</dbReference>
<dbReference type="InterPro" id="IPR039420">
    <property type="entry name" value="WalR-like"/>
</dbReference>
<dbReference type="InterPro" id="IPR011006">
    <property type="entry name" value="CheY-like_superfamily"/>
</dbReference>
<evidence type="ECO:0000313" key="11">
    <source>
        <dbReference type="Proteomes" id="UP000003416"/>
    </source>
</evidence>
<dbReference type="GO" id="GO:0000156">
    <property type="term" value="F:phosphorelay response regulator activity"/>
    <property type="evidence" value="ECO:0007669"/>
    <property type="project" value="TreeGrafter"/>
</dbReference>
<keyword evidence="11" id="KW-1185">Reference proteome</keyword>
<feature type="modified residue" description="4-aspartylphosphate" evidence="6">
    <location>
        <position position="54"/>
    </location>
</feature>
<evidence type="ECO:0000256" key="1">
    <source>
        <dbReference type="ARBA" id="ARBA00022553"/>
    </source>
</evidence>
<keyword evidence="4 7" id="KW-0238">DNA-binding</keyword>
<dbReference type="FunFam" id="3.40.50.2300:FF:000001">
    <property type="entry name" value="DNA-binding response regulator PhoB"/>
    <property type="match status" value="1"/>
</dbReference>
<dbReference type="InterPro" id="IPR036388">
    <property type="entry name" value="WH-like_DNA-bd_sf"/>
</dbReference>
<evidence type="ECO:0000256" key="3">
    <source>
        <dbReference type="ARBA" id="ARBA00023015"/>
    </source>
</evidence>
<evidence type="ECO:0000256" key="7">
    <source>
        <dbReference type="PROSITE-ProRule" id="PRU01091"/>
    </source>
</evidence>
<sequence length="239" mass="27639">MDNINVLLVEDEQTLSMIIKDTLEGQNFTIHTASDGEEGLRSFFDLRPDVLVTDVMMPRMDGFEMVRRIRQTDKRTPVLFLTARSATHDVVEGFELGANDYLKKPFGMQELIIRIKALAGRAFSFAEEKLQEISRFEIGDYRFNAVTQRLMYVKADASPHSRTEVELSHRESEILKRLCENRNQVVNTQNVLLDLWGDDSFFNSRSLHVFITKLRHKLSSDERIRIVNVRGIGYKLIVN</sequence>
<feature type="domain" description="Response regulatory" evidence="8">
    <location>
        <begin position="5"/>
        <end position="119"/>
    </location>
</feature>